<dbReference type="InterPro" id="IPR008547">
    <property type="entry name" value="DUF829_TMEM53"/>
</dbReference>
<keyword evidence="2" id="KW-1185">Reference proteome</keyword>
<dbReference type="OrthoDB" id="77878at2759"/>
<dbReference type="Proteomes" id="UP000824219">
    <property type="component" value="Linkage Group LG04"/>
</dbReference>
<proteinExistence type="predicted"/>
<organism evidence="1 2">
    <name type="scientific">Hemibagrus wyckioides</name>
    <dbReference type="NCBI Taxonomy" id="337641"/>
    <lineage>
        <taxon>Eukaryota</taxon>
        <taxon>Metazoa</taxon>
        <taxon>Chordata</taxon>
        <taxon>Craniata</taxon>
        <taxon>Vertebrata</taxon>
        <taxon>Euteleostomi</taxon>
        <taxon>Actinopterygii</taxon>
        <taxon>Neopterygii</taxon>
        <taxon>Teleostei</taxon>
        <taxon>Ostariophysi</taxon>
        <taxon>Siluriformes</taxon>
        <taxon>Bagridae</taxon>
        <taxon>Hemibagrus</taxon>
    </lineage>
</organism>
<dbReference type="PANTHER" id="PTHR20908:SF4">
    <property type="entry name" value="SI:DKEY-5I3.5"/>
    <property type="match status" value="1"/>
</dbReference>
<gene>
    <name evidence="1" type="ORF">KOW79_003543</name>
</gene>
<dbReference type="SUPFAM" id="SSF53474">
    <property type="entry name" value="alpha/beta-Hydrolases"/>
    <property type="match status" value="1"/>
</dbReference>
<dbReference type="Pfam" id="PF05705">
    <property type="entry name" value="DUF829"/>
    <property type="match status" value="1"/>
</dbReference>
<sequence length="331" mass="37873">MRNLLNSKIMSRFKSSSVRTQLTRTHYRGASQPYYRNGVHRGLCTAVSKPSATSVMAHADGPLKGITTCHLSKGITFYTDENMVNPAVSGQPKPLLLLLPWLGSRPQAQAKYCEIYLRTGFDVLVVESNLGHFLWPRWGLEYSAQLLQLLESERFSKHPLVVHAFSVGGYMFAQLLVHVAKDTQRYQGLINRVRGQIYDSLVIGSLEHMAIGVSKTLFPRFERLMKGTSLLYFHVFKRQTVDYFNVCIDVFWNTALTSPALYYFCDNDVMCDLEVTHNLMEHWKRRGITVTSKRWEESIHAGHLRAHPEEYLSILDQFLCSLNILPVKSKL</sequence>
<evidence type="ECO:0000313" key="2">
    <source>
        <dbReference type="Proteomes" id="UP000824219"/>
    </source>
</evidence>
<dbReference type="AlphaFoldDB" id="A0A9D3SW61"/>
<accession>A0A9D3SW61</accession>
<evidence type="ECO:0000313" key="1">
    <source>
        <dbReference type="EMBL" id="KAG7333408.1"/>
    </source>
</evidence>
<protein>
    <submittedName>
        <fullName evidence="1">Uncharacterized protein</fullName>
    </submittedName>
</protein>
<dbReference type="InterPro" id="IPR029058">
    <property type="entry name" value="AB_hydrolase_fold"/>
</dbReference>
<name>A0A9D3SW61_9TELE</name>
<comment type="caution">
    <text evidence="1">The sequence shown here is derived from an EMBL/GenBank/DDBJ whole genome shotgun (WGS) entry which is preliminary data.</text>
</comment>
<reference evidence="1 2" key="1">
    <citation type="submission" date="2021-06" db="EMBL/GenBank/DDBJ databases">
        <title>Chromosome-level genome assembly of the red-tail catfish (Hemibagrus wyckioides).</title>
        <authorList>
            <person name="Shao F."/>
        </authorList>
    </citation>
    <scope>NUCLEOTIDE SEQUENCE [LARGE SCALE GENOMIC DNA]</scope>
    <source>
        <strain evidence="1">EC202008001</strain>
        <tissue evidence="1">Blood</tissue>
    </source>
</reference>
<dbReference type="GO" id="GO:0017171">
    <property type="term" value="F:serine hydrolase activity"/>
    <property type="evidence" value="ECO:0007669"/>
    <property type="project" value="TreeGrafter"/>
</dbReference>
<dbReference type="PANTHER" id="PTHR20908">
    <property type="entry name" value="LD15586P"/>
    <property type="match status" value="1"/>
</dbReference>
<dbReference type="EMBL" id="JAHKSW010000004">
    <property type="protein sequence ID" value="KAG7333408.1"/>
    <property type="molecule type" value="Genomic_DNA"/>
</dbReference>
<dbReference type="Gene3D" id="3.40.50.1820">
    <property type="entry name" value="alpha/beta hydrolase"/>
    <property type="match status" value="1"/>
</dbReference>